<dbReference type="GO" id="GO:0047444">
    <property type="term" value="F:N-acylneuraminate-9-phosphate synthase activity"/>
    <property type="evidence" value="ECO:0007669"/>
    <property type="project" value="TreeGrafter"/>
</dbReference>
<gene>
    <name evidence="2" type="ORF">S01H4_19067</name>
</gene>
<dbReference type="EMBL" id="BART01008481">
    <property type="protein sequence ID" value="GAG54455.1"/>
    <property type="molecule type" value="Genomic_DNA"/>
</dbReference>
<dbReference type="Gene3D" id="3.20.20.70">
    <property type="entry name" value="Aldolase class I"/>
    <property type="match status" value="1"/>
</dbReference>
<reference evidence="2" key="1">
    <citation type="journal article" date="2014" name="Front. Microbiol.">
        <title>High frequency of phylogenetically diverse reductive dehalogenase-homologous genes in deep subseafloor sedimentary metagenomes.</title>
        <authorList>
            <person name="Kawai M."/>
            <person name="Futagami T."/>
            <person name="Toyoda A."/>
            <person name="Takaki Y."/>
            <person name="Nishi S."/>
            <person name="Hori S."/>
            <person name="Arai W."/>
            <person name="Tsubouchi T."/>
            <person name="Morono Y."/>
            <person name="Uchiyama I."/>
            <person name="Ito T."/>
            <person name="Fujiyama A."/>
            <person name="Inagaki F."/>
            <person name="Takami H."/>
        </authorList>
    </citation>
    <scope>NUCLEOTIDE SEQUENCE</scope>
    <source>
        <strain evidence="2">Expedition CK06-06</strain>
    </source>
</reference>
<dbReference type="InterPro" id="IPR051690">
    <property type="entry name" value="PseI-like"/>
</dbReference>
<proteinExistence type="predicted"/>
<dbReference type="PANTHER" id="PTHR42966">
    <property type="entry name" value="N-ACETYLNEURAMINATE SYNTHASE"/>
    <property type="match status" value="1"/>
</dbReference>
<dbReference type="Pfam" id="PF03102">
    <property type="entry name" value="NeuB"/>
    <property type="match status" value="2"/>
</dbReference>
<comment type="caution">
    <text evidence="2">The sequence shown here is derived from an EMBL/GenBank/DDBJ whole genome shotgun (WGS) entry which is preliminary data.</text>
</comment>
<dbReference type="InterPro" id="IPR013132">
    <property type="entry name" value="PseI/NeuA/B-like_N"/>
</dbReference>
<evidence type="ECO:0000259" key="1">
    <source>
        <dbReference type="Pfam" id="PF03102"/>
    </source>
</evidence>
<protein>
    <recommendedName>
        <fullName evidence="1">PseI/NeuA/B-like domain-containing protein</fullName>
    </recommendedName>
</protein>
<name>X0YF56_9ZZZZ</name>
<feature type="non-terminal residue" evidence="2">
    <location>
        <position position="222"/>
    </location>
</feature>
<accession>X0YF56</accession>
<sequence length="222" mass="25241">MEELLSHVDFYKISSYELLWHELLRTCAQTGKPVVLSTGMATMDEIESAVNIFIESGCKDLTILHCVSGYPTPVSECNLAAIETLKKTFRIPQYSPSEIHVNEKRSVFHPDKFQIRLGWSDHSVSPAVICRAVHRWGAEIVEFHLDLDGKGEEYASGHCWLPDEIGQVIQTTRFGFQADGTGEKTPTPSEFPDRDWRADPCDGLRPILKTRVEWRKRIALRI</sequence>
<feature type="domain" description="PseI/NeuA/B-like" evidence="1">
    <location>
        <begin position="7"/>
        <end position="92"/>
    </location>
</feature>
<dbReference type="SUPFAM" id="SSF51569">
    <property type="entry name" value="Aldolase"/>
    <property type="match status" value="1"/>
</dbReference>
<evidence type="ECO:0000313" key="2">
    <source>
        <dbReference type="EMBL" id="GAG54455.1"/>
    </source>
</evidence>
<dbReference type="InterPro" id="IPR013785">
    <property type="entry name" value="Aldolase_TIM"/>
</dbReference>
<dbReference type="AlphaFoldDB" id="X0YF56"/>
<dbReference type="PANTHER" id="PTHR42966:SF1">
    <property type="entry name" value="SIALIC ACID SYNTHASE"/>
    <property type="match status" value="1"/>
</dbReference>
<organism evidence="2">
    <name type="scientific">marine sediment metagenome</name>
    <dbReference type="NCBI Taxonomy" id="412755"/>
    <lineage>
        <taxon>unclassified sequences</taxon>
        <taxon>metagenomes</taxon>
        <taxon>ecological metagenomes</taxon>
    </lineage>
</organism>
<feature type="domain" description="PseI/NeuA/B-like" evidence="1">
    <location>
        <begin position="111"/>
        <end position="184"/>
    </location>
</feature>
<dbReference type="GO" id="GO:0016051">
    <property type="term" value="P:carbohydrate biosynthetic process"/>
    <property type="evidence" value="ECO:0007669"/>
    <property type="project" value="InterPro"/>
</dbReference>